<protein>
    <submittedName>
        <fullName evidence="1">Uncharacterized protein</fullName>
    </submittedName>
</protein>
<name>A0AAE0C177_9CHLO</name>
<feature type="non-terminal residue" evidence="1">
    <location>
        <position position="114"/>
    </location>
</feature>
<evidence type="ECO:0000313" key="1">
    <source>
        <dbReference type="EMBL" id="KAK3245645.1"/>
    </source>
</evidence>
<dbReference type="AlphaFoldDB" id="A0AAE0C177"/>
<gene>
    <name evidence="1" type="ORF">CYMTET_44796</name>
</gene>
<organism evidence="1 2">
    <name type="scientific">Cymbomonas tetramitiformis</name>
    <dbReference type="NCBI Taxonomy" id="36881"/>
    <lineage>
        <taxon>Eukaryota</taxon>
        <taxon>Viridiplantae</taxon>
        <taxon>Chlorophyta</taxon>
        <taxon>Pyramimonadophyceae</taxon>
        <taxon>Pyramimonadales</taxon>
        <taxon>Pyramimonadaceae</taxon>
        <taxon>Cymbomonas</taxon>
    </lineage>
</organism>
<keyword evidence="2" id="KW-1185">Reference proteome</keyword>
<sequence>MWWLGMQLATNSQRLDQRSYLILYIEVARILFKQQGLALPLGKVKATAVKEWQQEAHGQPRLTKNLFTAAIFQLADIWSGAFQERDFGIFLDEMLYEVLARVQERLKSRPISAI</sequence>
<dbReference type="Proteomes" id="UP001190700">
    <property type="component" value="Unassembled WGS sequence"/>
</dbReference>
<proteinExistence type="predicted"/>
<comment type="caution">
    <text evidence="1">The sequence shown here is derived from an EMBL/GenBank/DDBJ whole genome shotgun (WGS) entry which is preliminary data.</text>
</comment>
<evidence type="ECO:0000313" key="2">
    <source>
        <dbReference type="Proteomes" id="UP001190700"/>
    </source>
</evidence>
<accession>A0AAE0C177</accession>
<dbReference type="EMBL" id="LGRX02030462">
    <property type="protein sequence ID" value="KAK3245645.1"/>
    <property type="molecule type" value="Genomic_DNA"/>
</dbReference>
<reference evidence="1 2" key="1">
    <citation type="journal article" date="2015" name="Genome Biol. Evol.">
        <title>Comparative Genomics of a Bacterivorous Green Alga Reveals Evolutionary Causalities and Consequences of Phago-Mixotrophic Mode of Nutrition.</title>
        <authorList>
            <person name="Burns J.A."/>
            <person name="Paasch A."/>
            <person name="Narechania A."/>
            <person name="Kim E."/>
        </authorList>
    </citation>
    <scope>NUCLEOTIDE SEQUENCE [LARGE SCALE GENOMIC DNA]</scope>
    <source>
        <strain evidence="1 2">PLY_AMNH</strain>
    </source>
</reference>